<dbReference type="Gene3D" id="1.25.40.10">
    <property type="entry name" value="Tetratricopeptide repeat domain"/>
    <property type="match status" value="1"/>
</dbReference>
<feature type="compositionally biased region" description="Low complexity" evidence="1">
    <location>
        <begin position="1"/>
        <end position="25"/>
    </location>
</feature>
<dbReference type="SUPFAM" id="SSF48452">
    <property type="entry name" value="TPR-like"/>
    <property type="match status" value="1"/>
</dbReference>
<dbReference type="InterPro" id="IPR011990">
    <property type="entry name" value="TPR-like_helical_dom_sf"/>
</dbReference>
<dbReference type="eggNOG" id="ENOG502RYTU">
    <property type="taxonomic scope" value="Eukaryota"/>
</dbReference>
<dbReference type="STRING" id="4529.A0A0E0R2W1"/>
<feature type="region of interest" description="Disordered" evidence="1">
    <location>
        <begin position="82"/>
        <end position="105"/>
    </location>
</feature>
<dbReference type="PANTHER" id="PTHR26312:SF123">
    <property type="entry name" value="TETRATRICOPEPTIDE REPEAT (TPR)-LIKE SUPERFAMILY PROTEIN"/>
    <property type="match status" value="1"/>
</dbReference>
<evidence type="ECO:0000313" key="3">
    <source>
        <dbReference type="Proteomes" id="UP000008022"/>
    </source>
</evidence>
<keyword evidence="3" id="KW-1185">Reference proteome</keyword>
<dbReference type="Gramene" id="ORUFI10G20800.1">
    <property type="protein sequence ID" value="ORUFI10G20800.1"/>
    <property type="gene ID" value="ORUFI10G20800"/>
</dbReference>
<feature type="region of interest" description="Disordered" evidence="1">
    <location>
        <begin position="1"/>
        <end position="59"/>
    </location>
</feature>
<dbReference type="OMA" id="WTNHRDE"/>
<dbReference type="EnsemblPlants" id="ORUFI10G20800.1">
    <property type="protein sequence ID" value="ORUFI10G20800.1"/>
    <property type="gene ID" value="ORUFI10G20800"/>
</dbReference>
<sequence length="258" mass="28054">MEATGTRLTRSASLSPRLRRSPTALCVSPRSMHHHHQQQQQSLRRATSDADIARSAPATASSPLPLLLRDILEEDVVVVVDGAGRGKGNDDDDKTSGRGGGGGGHMDMGEYYRRVLRVEPENPLVLRNYGRYLQEVEGDLGGAEECYARALLASPDDGDLLSLYGQLLWETSQDKDRAAAYLERAVQAAPDDCYVLGSYASFLWDAEEDEDDEAEDEMKPPLCKPGRAAASRSSKLEDANQAAEQSRAAQFKCGRTAG</sequence>
<organism evidence="2 3">
    <name type="scientific">Oryza rufipogon</name>
    <name type="common">Brownbeard rice</name>
    <name type="synonym">Asian wild rice</name>
    <dbReference type="NCBI Taxonomy" id="4529"/>
    <lineage>
        <taxon>Eukaryota</taxon>
        <taxon>Viridiplantae</taxon>
        <taxon>Streptophyta</taxon>
        <taxon>Embryophyta</taxon>
        <taxon>Tracheophyta</taxon>
        <taxon>Spermatophyta</taxon>
        <taxon>Magnoliopsida</taxon>
        <taxon>Liliopsida</taxon>
        <taxon>Poales</taxon>
        <taxon>Poaceae</taxon>
        <taxon>BOP clade</taxon>
        <taxon>Oryzoideae</taxon>
        <taxon>Oryzeae</taxon>
        <taxon>Oryzinae</taxon>
        <taxon>Oryza</taxon>
    </lineage>
</organism>
<dbReference type="PANTHER" id="PTHR26312">
    <property type="entry name" value="TETRATRICOPEPTIDE REPEAT PROTEIN 5"/>
    <property type="match status" value="1"/>
</dbReference>
<accession>A0A0E0R2W1</accession>
<reference evidence="2" key="2">
    <citation type="submission" date="2015-06" db="UniProtKB">
        <authorList>
            <consortium name="EnsemblPlants"/>
        </authorList>
    </citation>
    <scope>IDENTIFICATION</scope>
</reference>
<dbReference type="AlphaFoldDB" id="A0A0E0R2W1"/>
<reference evidence="3" key="1">
    <citation type="submission" date="2013-06" db="EMBL/GenBank/DDBJ databases">
        <authorList>
            <person name="Zhao Q."/>
        </authorList>
    </citation>
    <scope>NUCLEOTIDE SEQUENCE</scope>
    <source>
        <strain evidence="3">cv. W1943</strain>
    </source>
</reference>
<name>A0A0E0R2W1_ORYRU</name>
<feature type="region of interest" description="Disordered" evidence="1">
    <location>
        <begin position="207"/>
        <end position="258"/>
    </location>
</feature>
<evidence type="ECO:0000256" key="1">
    <source>
        <dbReference type="SAM" id="MobiDB-lite"/>
    </source>
</evidence>
<dbReference type="Proteomes" id="UP000008022">
    <property type="component" value="Unassembled WGS sequence"/>
</dbReference>
<protein>
    <submittedName>
        <fullName evidence="2">Uncharacterized protein</fullName>
    </submittedName>
</protein>
<evidence type="ECO:0000313" key="2">
    <source>
        <dbReference type="EnsemblPlants" id="ORUFI10G20800.1"/>
    </source>
</evidence>
<proteinExistence type="predicted"/>
<feature type="compositionally biased region" description="Acidic residues" evidence="1">
    <location>
        <begin position="207"/>
        <end position="216"/>
    </location>
</feature>